<evidence type="ECO:0000313" key="8">
    <source>
        <dbReference type="Proteomes" id="UP000054097"/>
    </source>
</evidence>
<dbReference type="GO" id="GO:0022857">
    <property type="term" value="F:transmembrane transporter activity"/>
    <property type="evidence" value="ECO:0007669"/>
    <property type="project" value="TreeGrafter"/>
</dbReference>
<dbReference type="EMBL" id="KN824280">
    <property type="protein sequence ID" value="KIM32157.1"/>
    <property type="molecule type" value="Genomic_DNA"/>
</dbReference>
<evidence type="ECO:0000256" key="2">
    <source>
        <dbReference type="ARBA" id="ARBA00022692"/>
    </source>
</evidence>
<feature type="transmembrane region" description="Helical" evidence="6">
    <location>
        <begin position="138"/>
        <end position="163"/>
    </location>
</feature>
<keyword evidence="8" id="KW-1185">Reference proteome</keyword>
<feature type="transmembrane region" description="Helical" evidence="6">
    <location>
        <begin position="204"/>
        <end position="229"/>
    </location>
</feature>
<protein>
    <recommendedName>
        <fullName evidence="9">Major facilitator superfamily (MFS) profile domain-containing protein</fullName>
    </recommendedName>
</protein>
<sequence>MDLPSERTPLLAERETTLQQENHISYTVISRLWERYDLLPPVVRVTPILFLSTLSHGLPQLTIVDIMKNIICVLWYTKNAPDEIPEDGAIPDEKCQTPGPIAWFSAFMVIQALMLAFGGFISTSLVAQFGTRVGRKPILLSLVMGQVVAMASFTAALFIPSGIGTLAPLVVWLVFSSFTSSSPILLTCNLMVIDNAESDARTAALSVTIGAVAAGGIPSFALGGILYRLSGPRKLCLITLGILTFTFLLSFSGLVRETFGGNKLIAAREERQERRRQARERSLERWISNEGDITRGPRRAVRKSYEAIHALFDPVLRLGPTTKDDGTKNLRLTWLGIAYFFSILGTGYLAPALVSYMTIVLHQDPTQNGLTMTAVSIFQTLSLALFFPFAATKGRRLYTSIHSRTIGKNKYARSQPNASFSERQPPVTTNPTNTLQSASSGISTTHFDVYLLRWCYSVYIPLILGMGYVKNNTQLILCASFAPNLYSANVFLVTSLLTLCSGSHPLMQSIAAATVSPIQTGEAIAGVEMVGQIARIVSPLMIGSLQSR</sequence>
<dbReference type="GO" id="GO:0016020">
    <property type="term" value="C:membrane"/>
    <property type="evidence" value="ECO:0007669"/>
    <property type="project" value="UniProtKB-SubCell"/>
</dbReference>
<evidence type="ECO:0000313" key="7">
    <source>
        <dbReference type="EMBL" id="KIM32157.1"/>
    </source>
</evidence>
<comment type="subcellular location">
    <subcellularLocation>
        <location evidence="1">Membrane</location>
        <topology evidence="1">Multi-pass membrane protein</topology>
    </subcellularLocation>
</comment>
<dbReference type="Gene3D" id="1.20.1250.20">
    <property type="entry name" value="MFS general substrate transporter like domains"/>
    <property type="match status" value="2"/>
</dbReference>
<feature type="compositionally biased region" description="Polar residues" evidence="5">
    <location>
        <begin position="412"/>
        <end position="436"/>
    </location>
</feature>
<evidence type="ECO:0000256" key="1">
    <source>
        <dbReference type="ARBA" id="ARBA00004141"/>
    </source>
</evidence>
<keyword evidence="2 6" id="KW-0812">Transmembrane</keyword>
<feature type="transmembrane region" description="Helical" evidence="6">
    <location>
        <begin position="101"/>
        <end position="126"/>
    </location>
</feature>
<dbReference type="InterPro" id="IPR036259">
    <property type="entry name" value="MFS_trans_sf"/>
</dbReference>
<feature type="transmembrane region" description="Helical" evidence="6">
    <location>
        <begin position="235"/>
        <end position="255"/>
    </location>
</feature>
<reference evidence="8" key="2">
    <citation type="submission" date="2015-01" db="EMBL/GenBank/DDBJ databases">
        <title>Evolutionary Origins and Diversification of the Mycorrhizal Mutualists.</title>
        <authorList>
            <consortium name="DOE Joint Genome Institute"/>
            <consortium name="Mycorrhizal Genomics Consortium"/>
            <person name="Kohler A."/>
            <person name="Kuo A."/>
            <person name="Nagy L.G."/>
            <person name="Floudas D."/>
            <person name="Copeland A."/>
            <person name="Barry K.W."/>
            <person name="Cichocki N."/>
            <person name="Veneault-Fourrey C."/>
            <person name="LaButti K."/>
            <person name="Lindquist E.A."/>
            <person name="Lipzen A."/>
            <person name="Lundell T."/>
            <person name="Morin E."/>
            <person name="Murat C."/>
            <person name="Riley R."/>
            <person name="Ohm R."/>
            <person name="Sun H."/>
            <person name="Tunlid A."/>
            <person name="Henrissat B."/>
            <person name="Grigoriev I.V."/>
            <person name="Hibbett D.S."/>
            <person name="Martin F."/>
        </authorList>
    </citation>
    <scope>NUCLEOTIDE SEQUENCE [LARGE SCALE GENOMIC DNA]</scope>
    <source>
        <strain evidence="8">MAFF 305830</strain>
    </source>
</reference>
<evidence type="ECO:0000256" key="5">
    <source>
        <dbReference type="SAM" id="MobiDB-lite"/>
    </source>
</evidence>
<accession>A0A0C2XTE9</accession>
<evidence type="ECO:0000256" key="6">
    <source>
        <dbReference type="SAM" id="Phobius"/>
    </source>
</evidence>
<keyword evidence="4 6" id="KW-0472">Membrane</keyword>
<dbReference type="HOGENOM" id="CLU_036629_0_0_1"/>
<reference evidence="7 8" key="1">
    <citation type="submission" date="2014-04" db="EMBL/GenBank/DDBJ databases">
        <authorList>
            <consortium name="DOE Joint Genome Institute"/>
            <person name="Kuo A."/>
            <person name="Zuccaro A."/>
            <person name="Kohler A."/>
            <person name="Nagy L.G."/>
            <person name="Floudas D."/>
            <person name="Copeland A."/>
            <person name="Barry K.W."/>
            <person name="Cichocki N."/>
            <person name="Veneault-Fourrey C."/>
            <person name="LaButti K."/>
            <person name="Lindquist E.A."/>
            <person name="Lipzen A."/>
            <person name="Lundell T."/>
            <person name="Morin E."/>
            <person name="Murat C."/>
            <person name="Sun H."/>
            <person name="Tunlid A."/>
            <person name="Henrissat B."/>
            <person name="Grigoriev I.V."/>
            <person name="Hibbett D.S."/>
            <person name="Martin F."/>
            <person name="Nordberg H.P."/>
            <person name="Cantor M.N."/>
            <person name="Hua S.X."/>
        </authorList>
    </citation>
    <scope>NUCLEOTIDE SEQUENCE [LARGE SCALE GENOMIC DNA]</scope>
    <source>
        <strain evidence="7 8">MAFF 305830</strain>
    </source>
</reference>
<dbReference type="SUPFAM" id="SSF103473">
    <property type="entry name" value="MFS general substrate transporter"/>
    <property type="match status" value="2"/>
</dbReference>
<evidence type="ECO:0008006" key="9">
    <source>
        <dbReference type="Google" id="ProtNLM"/>
    </source>
</evidence>
<feature type="region of interest" description="Disordered" evidence="5">
    <location>
        <begin position="410"/>
        <end position="436"/>
    </location>
</feature>
<name>A0A0C2XTE9_SERVB</name>
<dbReference type="PANTHER" id="PTHR23507">
    <property type="entry name" value="ZGC:174356"/>
    <property type="match status" value="1"/>
</dbReference>
<dbReference type="PANTHER" id="PTHR23507:SF1">
    <property type="entry name" value="FI18259P1-RELATED"/>
    <property type="match status" value="1"/>
</dbReference>
<organism evidence="7 8">
    <name type="scientific">Serendipita vermifera MAFF 305830</name>
    <dbReference type="NCBI Taxonomy" id="933852"/>
    <lineage>
        <taxon>Eukaryota</taxon>
        <taxon>Fungi</taxon>
        <taxon>Dikarya</taxon>
        <taxon>Basidiomycota</taxon>
        <taxon>Agaricomycotina</taxon>
        <taxon>Agaricomycetes</taxon>
        <taxon>Sebacinales</taxon>
        <taxon>Serendipitaceae</taxon>
        <taxon>Serendipita</taxon>
    </lineage>
</organism>
<dbReference type="AlphaFoldDB" id="A0A0C2XTE9"/>
<feature type="transmembrane region" description="Helical" evidence="6">
    <location>
        <begin position="332"/>
        <end position="350"/>
    </location>
</feature>
<keyword evidence="3 6" id="KW-1133">Transmembrane helix</keyword>
<proteinExistence type="predicted"/>
<dbReference type="Proteomes" id="UP000054097">
    <property type="component" value="Unassembled WGS sequence"/>
</dbReference>
<evidence type="ECO:0000256" key="4">
    <source>
        <dbReference type="ARBA" id="ARBA00023136"/>
    </source>
</evidence>
<feature type="transmembrane region" description="Helical" evidence="6">
    <location>
        <begin position="481"/>
        <end position="500"/>
    </location>
</feature>
<feature type="transmembrane region" description="Helical" evidence="6">
    <location>
        <begin position="169"/>
        <end position="192"/>
    </location>
</feature>
<gene>
    <name evidence="7" type="ORF">M408DRAFT_63372</name>
</gene>
<feature type="transmembrane region" description="Helical" evidence="6">
    <location>
        <begin position="370"/>
        <end position="391"/>
    </location>
</feature>
<dbReference type="OrthoDB" id="3026777at2759"/>
<evidence type="ECO:0000256" key="3">
    <source>
        <dbReference type="ARBA" id="ARBA00022989"/>
    </source>
</evidence>